<dbReference type="GO" id="GO:0005856">
    <property type="term" value="C:cytoskeleton"/>
    <property type="evidence" value="ECO:0007669"/>
    <property type="project" value="TreeGrafter"/>
</dbReference>
<dbReference type="InterPro" id="IPR036409">
    <property type="entry name" value="Aldolase_II/adducin_N_sf"/>
</dbReference>
<dbReference type="SUPFAM" id="SSF53639">
    <property type="entry name" value="AraD/HMP-PK domain-like"/>
    <property type="match status" value="1"/>
</dbReference>
<dbReference type="AlphaFoldDB" id="A0AAN9YP79"/>
<dbReference type="PANTHER" id="PTHR10672:SF25">
    <property type="entry name" value="MEIOTICALLY UP-REGULATED GENE 14 PROTEIN"/>
    <property type="match status" value="1"/>
</dbReference>
<evidence type="ECO:0000259" key="1">
    <source>
        <dbReference type="Pfam" id="PF00596"/>
    </source>
</evidence>
<evidence type="ECO:0000313" key="2">
    <source>
        <dbReference type="EMBL" id="KAK7753543.1"/>
    </source>
</evidence>
<keyword evidence="3" id="KW-1185">Reference proteome</keyword>
<sequence>MITKQKKLTAQLFPPRRQYGDAQAVYAQYGGIVFGAEEGERIADALGPRGKGAVLMNHGLLTVGATVDEAGFLFGLLDRSCGVQLAAEAAAANGLPKRLISDDEAAFNFKMASEAHVLYREAQPDIEYELETAAGGEAALARGFEDLGALAP</sequence>
<proteinExistence type="predicted"/>
<dbReference type="GO" id="GO:0051015">
    <property type="term" value="F:actin filament binding"/>
    <property type="evidence" value="ECO:0007669"/>
    <property type="project" value="TreeGrafter"/>
</dbReference>
<feature type="domain" description="Class II aldolase/adducin N-terminal" evidence="1">
    <location>
        <begin position="26"/>
        <end position="85"/>
    </location>
</feature>
<name>A0AAN9YP79_9PEZI</name>
<dbReference type="EMBL" id="JAKJXP020000027">
    <property type="protein sequence ID" value="KAK7753543.1"/>
    <property type="molecule type" value="Genomic_DNA"/>
</dbReference>
<accession>A0AAN9YP79</accession>
<dbReference type="InterPro" id="IPR051017">
    <property type="entry name" value="Aldolase-II_Adducin_sf"/>
</dbReference>
<evidence type="ECO:0000313" key="3">
    <source>
        <dbReference type="Proteomes" id="UP001320420"/>
    </source>
</evidence>
<organism evidence="2 3">
    <name type="scientific">Diatrype stigma</name>
    <dbReference type="NCBI Taxonomy" id="117547"/>
    <lineage>
        <taxon>Eukaryota</taxon>
        <taxon>Fungi</taxon>
        <taxon>Dikarya</taxon>
        <taxon>Ascomycota</taxon>
        <taxon>Pezizomycotina</taxon>
        <taxon>Sordariomycetes</taxon>
        <taxon>Xylariomycetidae</taxon>
        <taxon>Xylariales</taxon>
        <taxon>Diatrypaceae</taxon>
        <taxon>Diatrype</taxon>
    </lineage>
</organism>
<dbReference type="Gene3D" id="3.40.225.10">
    <property type="entry name" value="Class II aldolase/adducin N-terminal domain"/>
    <property type="match status" value="1"/>
</dbReference>
<dbReference type="InterPro" id="IPR001303">
    <property type="entry name" value="Aldolase_II/adducin_N"/>
</dbReference>
<comment type="caution">
    <text evidence="2">The sequence shown here is derived from an EMBL/GenBank/DDBJ whole genome shotgun (WGS) entry which is preliminary data.</text>
</comment>
<reference evidence="2 3" key="1">
    <citation type="submission" date="2024-02" db="EMBL/GenBank/DDBJ databases">
        <title>De novo assembly and annotation of 12 fungi associated with fruit tree decline syndrome in Ontario, Canada.</title>
        <authorList>
            <person name="Sulman M."/>
            <person name="Ellouze W."/>
            <person name="Ilyukhin E."/>
        </authorList>
    </citation>
    <scope>NUCLEOTIDE SEQUENCE [LARGE SCALE GENOMIC DNA]</scope>
    <source>
        <strain evidence="2 3">M11/M66-122</strain>
    </source>
</reference>
<gene>
    <name evidence="2" type="ORF">SLS62_004401</name>
</gene>
<protein>
    <recommendedName>
        <fullName evidence="1">Class II aldolase/adducin N-terminal domain-containing protein</fullName>
    </recommendedName>
</protein>
<dbReference type="Pfam" id="PF00596">
    <property type="entry name" value="Aldolase_II"/>
    <property type="match status" value="1"/>
</dbReference>
<dbReference type="Proteomes" id="UP001320420">
    <property type="component" value="Unassembled WGS sequence"/>
</dbReference>
<dbReference type="PANTHER" id="PTHR10672">
    <property type="entry name" value="ADDUCIN"/>
    <property type="match status" value="1"/>
</dbReference>